<evidence type="ECO:0000256" key="5">
    <source>
        <dbReference type="ARBA" id="ARBA00023157"/>
    </source>
</evidence>
<dbReference type="FunFam" id="1.10.10.140:FF:000001">
    <property type="entry name" value="Cytochrome c oxidase subunit 6B1"/>
    <property type="match status" value="1"/>
</dbReference>
<evidence type="ECO:0000256" key="1">
    <source>
        <dbReference type="ARBA" id="ARBA00004173"/>
    </source>
</evidence>
<comment type="subcellular location">
    <subcellularLocation>
        <location evidence="1">Mitochondrion</location>
    </subcellularLocation>
</comment>
<dbReference type="SUPFAM" id="SSF47694">
    <property type="entry name" value="Cytochrome c oxidase subunit h"/>
    <property type="match status" value="1"/>
</dbReference>
<dbReference type="OrthoDB" id="1107506at2759"/>
<dbReference type="PROSITE" id="PS51808">
    <property type="entry name" value="CHCH"/>
    <property type="match status" value="1"/>
</dbReference>
<comment type="similarity">
    <text evidence="3">Belongs to the cytochrome c oxidase subunit 6B family.</text>
</comment>
<dbReference type="HOGENOM" id="CLU_1928080_0_0_1"/>
<comment type="pathway">
    <text evidence="2">Energy metabolism; oxidative phosphorylation.</text>
</comment>
<name>F4RK58_MELLP</name>
<dbReference type="GO" id="GO:0005739">
    <property type="term" value="C:mitochondrion"/>
    <property type="evidence" value="ECO:0007669"/>
    <property type="project" value="UniProtKB-SubCell"/>
</dbReference>
<evidence type="ECO:0000313" key="8">
    <source>
        <dbReference type="EMBL" id="EGG07040.1"/>
    </source>
</evidence>
<dbReference type="AlphaFoldDB" id="F4RK58"/>
<proteinExistence type="inferred from homology"/>
<keyword evidence="4" id="KW-0496">Mitochondrion</keyword>
<dbReference type="Gene3D" id="1.10.10.140">
    <property type="entry name" value="Cytochrome c oxidase, subunit VIb"/>
    <property type="match status" value="1"/>
</dbReference>
<accession>F4RK58</accession>
<dbReference type="PANTHER" id="PTHR11387">
    <property type="entry name" value="CYTOCHROME C OXIDASE SUBUNIT 6B"/>
    <property type="match status" value="1"/>
</dbReference>
<organism evidence="9">
    <name type="scientific">Melampsora larici-populina (strain 98AG31 / pathotype 3-4-7)</name>
    <name type="common">Poplar leaf rust fungus</name>
    <dbReference type="NCBI Taxonomy" id="747676"/>
    <lineage>
        <taxon>Eukaryota</taxon>
        <taxon>Fungi</taxon>
        <taxon>Dikarya</taxon>
        <taxon>Basidiomycota</taxon>
        <taxon>Pucciniomycotina</taxon>
        <taxon>Pucciniomycetes</taxon>
        <taxon>Pucciniales</taxon>
        <taxon>Melampsoraceae</taxon>
        <taxon>Melampsora</taxon>
    </lineage>
</organism>
<dbReference type="RefSeq" id="XP_007409482.1">
    <property type="nucleotide sequence ID" value="XM_007409420.1"/>
</dbReference>
<dbReference type="KEGG" id="mlr:MELLADRAFT_77646"/>
<sequence>MSSSEESSTAGFDARFPNCNQTKYCWQSYVDYYKCVNARGEDFAPCKQFFRAFHSLCPNNWIARWDEQRENGKFPASLALKQLSMSPYFLITISNLKIFQLNKHMTRVLSSERVNRIGFSYDLRLDLYTTA</sequence>
<evidence type="ECO:0000313" key="9">
    <source>
        <dbReference type="Proteomes" id="UP000001072"/>
    </source>
</evidence>
<evidence type="ECO:0000256" key="3">
    <source>
        <dbReference type="ARBA" id="ARBA00006425"/>
    </source>
</evidence>
<dbReference type="GO" id="GO:0045277">
    <property type="term" value="C:respiratory chain complex IV"/>
    <property type="evidence" value="ECO:0007669"/>
    <property type="project" value="InterPro"/>
</dbReference>
<dbReference type="STRING" id="747676.F4RK58"/>
<evidence type="ECO:0000256" key="4">
    <source>
        <dbReference type="ARBA" id="ARBA00023128"/>
    </source>
</evidence>
<dbReference type="Proteomes" id="UP000001072">
    <property type="component" value="Unassembled WGS sequence"/>
</dbReference>
<dbReference type="Pfam" id="PF02297">
    <property type="entry name" value="COX6B"/>
    <property type="match status" value="1"/>
</dbReference>
<dbReference type="CDD" id="cd00926">
    <property type="entry name" value="Cyt_c_Oxidase_VIb"/>
    <property type="match status" value="1"/>
</dbReference>
<dbReference type="eggNOG" id="KOG3057">
    <property type="taxonomic scope" value="Eukaryota"/>
</dbReference>
<evidence type="ECO:0000256" key="7">
    <source>
        <dbReference type="ARBA" id="ARBA00082359"/>
    </source>
</evidence>
<dbReference type="FunCoup" id="F4RK58">
    <property type="interactions" value="201"/>
</dbReference>
<dbReference type="GO" id="GO:0006123">
    <property type="term" value="P:mitochondrial electron transport, cytochrome c to oxygen"/>
    <property type="evidence" value="ECO:0007669"/>
    <property type="project" value="UniProtKB-ARBA"/>
</dbReference>
<dbReference type="InParanoid" id="F4RK58"/>
<keyword evidence="5" id="KW-1015">Disulfide bond</keyword>
<protein>
    <recommendedName>
        <fullName evidence="6">Cytochrome c oxidase subunit 12, mitochondrial</fullName>
    </recommendedName>
    <alternativeName>
        <fullName evidence="7">Cytochrome c oxidase polypeptide VIb</fullName>
    </alternativeName>
</protein>
<dbReference type="VEuPathDB" id="FungiDB:MELLADRAFT_77646"/>
<evidence type="ECO:0000256" key="2">
    <source>
        <dbReference type="ARBA" id="ARBA00004673"/>
    </source>
</evidence>
<evidence type="ECO:0000256" key="6">
    <source>
        <dbReference type="ARBA" id="ARBA00074891"/>
    </source>
</evidence>
<dbReference type="EMBL" id="GL883105">
    <property type="protein sequence ID" value="EGG07040.1"/>
    <property type="molecule type" value="Genomic_DNA"/>
</dbReference>
<dbReference type="InterPro" id="IPR003213">
    <property type="entry name" value="Cyt_c_oxidase_su6B"/>
</dbReference>
<keyword evidence="9" id="KW-1185">Reference proteome</keyword>
<gene>
    <name evidence="8" type="ORF">MELLADRAFT_77646</name>
</gene>
<reference evidence="9" key="1">
    <citation type="journal article" date="2011" name="Proc. Natl. Acad. Sci. U.S.A.">
        <title>Obligate biotrophy features unraveled by the genomic analysis of rust fungi.</title>
        <authorList>
            <person name="Duplessis S."/>
            <person name="Cuomo C.A."/>
            <person name="Lin Y.-C."/>
            <person name="Aerts A."/>
            <person name="Tisserant E."/>
            <person name="Veneault-Fourrey C."/>
            <person name="Joly D.L."/>
            <person name="Hacquard S."/>
            <person name="Amselem J."/>
            <person name="Cantarel B.L."/>
            <person name="Chiu R."/>
            <person name="Coutinho P.M."/>
            <person name="Feau N."/>
            <person name="Field M."/>
            <person name="Frey P."/>
            <person name="Gelhaye E."/>
            <person name="Goldberg J."/>
            <person name="Grabherr M.G."/>
            <person name="Kodira C.D."/>
            <person name="Kohler A."/>
            <person name="Kuees U."/>
            <person name="Lindquist E.A."/>
            <person name="Lucas S.M."/>
            <person name="Mago R."/>
            <person name="Mauceli E."/>
            <person name="Morin E."/>
            <person name="Murat C."/>
            <person name="Pangilinan J.L."/>
            <person name="Park R."/>
            <person name="Pearson M."/>
            <person name="Quesneville H."/>
            <person name="Rouhier N."/>
            <person name="Sakthikumar S."/>
            <person name="Salamov A.A."/>
            <person name="Schmutz J."/>
            <person name="Selles B."/>
            <person name="Shapiro H."/>
            <person name="Tanguay P."/>
            <person name="Tuskan G.A."/>
            <person name="Henrissat B."/>
            <person name="Van de Peer Y."/>
            <person name="Rouze P."/>
            <person name="Ellis J.G."/>
            <person name="Dodds P.N."/>
            <person name="Schein J.E."/>
            <person name="Zhong S."/>
            <person name="Hamelin R.C."/>
            <person name="Grigoriev I.V."/>
            <person name="Szabo L.J."/>
            <person name="Martin F."/>
        </authorList>
    </citation>
    <scope>NUCLEOTIDE SEQUENCE [LARGE SCALE GENOMIC DNA]</scope>
    <source>
        <strain evidence="9">98AG31 / pathotype 3-4-7</strain>
    </source>
</reference>
<dbReference type="InterPro" id="IPR048280">
    <property type="entry name" value="COX6B-like"/>
</dbReference>
<dbReference type="GeneID" id="18932977"/>
<dbReference type="InterPro" id="IPR036549">
    <property type="entry name" value="CX6/COA6-like_sf"/>
</dbReference>